<dbReference type="SUPFAM" id="SSF53756">
    <property type="entry name" value="UDP-Glycosyltransferase/glycogen phosphorylase"/>
    <property type="match status" value="1"/>
</dbReference>
<dbReference type="InterPro" id="IPR047691">
    <property type="entry name" value="PelF-like"/>
</dbReference>
<comment type="caution">
    <text evidence="3">The sequence shown here is derived from an EMBL/GenBank/DDBJ whole genome shotgun (WGS) entry which is preliminary data.</text>
</comment>
<dbReference type="Gene3D" id="3.40.50.2000">
    <property type="entry name" value="Glycogen Phosphorylase B"/>
    <property type="match status" value="2"/>
</dbReference>
<accession>A0ABS9U9R6</accession>
<dbReference type="NCBIfam" id="NF038011">
    <property type="entry name" value="PelF"/>
    <property type="match status" value="1"/>
</dbReference>
<dbReference type="InterPro" id="IPR022622">
    <property type="entry name" value="DUF3492"/>
</dbReference>
<feature type="domain" description="Glycosyl transferase family 1" evidence="1">
    <location>
        <begin position="279"/>
        <end position="445"/>
    </location>
</feature>
<feature type="domain" description="DUF3492" evidence="2">
    <location>
        <begin position="1"/>
        <end position="259"/>
    </location>
</feature>
<organism evidence="3 4">
    <name type="scientific">Solibacillus palustris</name>
    <dbReference type="NCBI Taxonomy" id="2908203"/>
    <lineage>
        <taxon>Bacteria</taxon>
        <taxon>Bacillati</taxon>
        <taxon>Bacillota</taxon>
        <taxon>Bacilli</taxon>
        <taxon>Bacillales</taxon>
        <taxon>Caryophanaceae</taxon>
        <taxon>Solibacillus</taxon>
    </lineage>
</organism>
<dbReference type="InterPro" id="IPR001296">
    <property type="entry name" value="Glyco_trans_1"/>
</dbReference>
<evidence type="ECO:0000313" key="3">
    <source>
        <dbReference type="EMBL" id="MCH7321057.1"/>
    </source>
</evidence>
<evidence type="ECO:0000259" key="2">
    <source>
        <dbReference type="Pfam" id="PF11997"/>
    </source>
</evidence>
<dbReference type="RefSeq" id="WP_241368099.1">
    <property type="nucleotide sequence ID" value="NZ_JAKZFC010000001.1"/>
</dbReference>
<dbReference type="PANTHER" id="PTHR12526">
    <property type="entry name" value="GLYCOSYLTRANSFERASE"/>
    <property type="match status" value="1"/>
</dbReference>
<gene>
    <name evidence="3" type="primary">pelF</name>
    <name evidence="3" type="ORF">LZ480_04060</name>
</gene>
<dbReference type="EMBL" id="JAKZFC010000001">
    <property type="protein sequence ID" value="MCH7321057.1"/>
    <property type="molecule type" value="Genomic_DNA"/>
</dbReference>
<reference evidence="3 4" key="1">
    <citation type="submission" date="2022-03" db="EMBL/GenBank/DDBJ databases">
        <authorList>
            <person name="Jo J.-H."/>
            <person name="Im W.-T."/>
        </authorList>
    </citation>
    <scope>NUCLEOTIDE SEQUENCE [LARGE SCALE GENOMIC DNA]</scope>
    <source>
        <strain evidence="3 4">MA9</strain>
    </source>
</reference>
<dbReference type="Proteomes" id="UP001316087">
    <property type="component" value="Unassembled WGS sequence"/>
</dbReference>
<evidence type="ECO:0000313" key="4">
    <source>
        <dbReference type="Proteomes" id="UP001316087"/>
    </source>
</evidence>
<dbReference type="Pfam" id="PF00534">
    <property type="entry name" value="Glycos_transf_1"/>
    <property type="match status" value="1"/>
</dbReference>
<sequence length="470" mass="53754">MRICLIAEGSYPYVAGGVSSWIHSLMNAMPDTEFIIFAIAAEKKQQGKFKYQLPPNLIQVHEVFLDAHLNEQAKWGKRLGLTPEQKQDLYALVSGEEQVNWPNLFQFIRSDQYRNVAEFLSSKDFYDIIQDLAQTKYSQVPYTELFWTVSSMILPLFLIIRGDIPKADLYHSVSTGYAGVVGALAKAVYNKPLILTEHGIYSREREEEIIKANWVKGYFKDLWINYFYTLSNSIYNLADEVITLFKRNQEIQIELGCDPQKISIIPNGIEVSDFQNIQRTLPNDKIRIGAIVRVVPIKDIKMMIQMFALVEQKLPNVELYIMGPTEEDSDYYEECMQLVSILNLKNLHFTGMVQIKDYLANLDILILSSISEGQPLAILEGFACSKPFVCTNVGGCRELIEGTNDIYGQAGYIVPVMHYEEMANYVITLCKNETLRQKFGSNAFQRVANLYKRSDFINSYKEIYARLGGD</sequence>
<name>A0ABS9U9R6_9BACL</name>
<evidence type="ECO:0000259" key="1">
    <source>
        <dbReference type="Pfam" id="PF00534"/>
    </source>
</evidence>
<protein>
    <submittedName>
        <fullName evidence="3">GT4 family glycosyltransferase PelF</fullName>
    </submittedName>
</protein>
<proteinExistence type="predicted"/>
<keyword evidence="4" id="KW-1185">Reference proteome</keyword>
<dbReference type="Pfam" id="PF11997">
    <property type="entry name" value="DUF3492"/>
    <property type="match status" value="1"/>
</dbReference>
<dbReference type="PANTHER" id="PTHR12526:SF608">
    <property type="entry name" value="PELF"/>
    <property type="match status" value="1"/>
</dbReference>